<evidence type="ECO:0000313" key="10">
    <source>
        <dbReference type="EMBL" id="CAE7545839.1"/>
    </source>
</evidence>
<evidence type="ECO:0000256" key="3">
    <source>
        <dbReference type="ARBA" id="ARBA00022676"/>
    </source>
</evidence>
<evidence type="ECO:0000256" key="7">
    <source>
        <dbReference type="ARBA" id="ARBA00022989"/>
    </source>
</evidence>
<keyword evidence="7" id="KW-1133">Transmembrane helix</keyword>
<evidence type="ECO:0000256" key="4">
    <source>
        <dbReference type="ARBA" id="ARBA00022679"/>
    </source>
</evidence>
<dbReference type="Proteomes" id="UP000649617">
    <property type="component" value="Unassembled WGS sequence"/>
</dbReference>
<evidence type="ECO:0000256" key="2">
    <source>
        <dbReference type="ARBA" id="ARBA00007647"/>
    </source>
</evidence>
<reference evidence="10" key="1">
    <citation type="submission" date="2021-02" db="EMBL/GenBank/DDBJ databases">
        <authorList>
            <person name="Dougan E. K."/>
            <person name="Rhodes N."/>
            <person name="Thang M."/>
            <person name="Chan C."/>
        </authorList>
    </citation>
    <scope>NUCLEOTIDE SEQUENCE</scope>
</reference>
<evidence type="ECO:0000256" key="5">
    <source>
        <dbReference type="ARBA" id="ARBA00022692"/>
    </source>
</evidence>
<proteinExistence type="inferred from homology"/>
<comment type="similarity">
    <text evidence="2">Belongs to the glycosyltransferase 92 family.</text>
</comment>
<feature type="domain" description="EF-hand" evidence="9">
    <location>
        <begin position="362"/>
        <end position="397"/>
    </location>
</feature>
<dbReference type="GO" id="GO:0016020">
    <property type="term" value="C:membrane"/>
    <property type="evidence" value="ECO:0007669"/>
    <property type="project" value="UniProtKB-SubCell"/>
</dbReference>
<comment type="subcellular location">
    <subcellularLocation>
        <location evidence="1">Membrane</location>
        <topology evidence="1">Single-pass membrane protein</topology>
    </subcellularLocation>
</comment>
<organism evidence="10 11">
    <name type="scientific">Symbiodinium pilosum</name>
    <name type="common">Dinoflagellate</name>
    <dbReference type="NCBI Taxonomy" id="2952"/>
    <lineage>
        <taxon>Eukaryota</taxon>
        <taxon>Sar</taxon>
        <taxon>Alveolata</taxon>
        <taxon>Dinophyceae</taxon>
        <taxon>Suessiales</taxon>
        <taxon>Symbiodiniaceae</taxon>
        <taxon>Symbiodinium</taxon>
    </lineage>
</organism>
<keyword evidence="8" id="KW-0472">Membrane</keyword>
<dbReference type="GO" id="GO:0005737">
    <property type="term" value="C:cytoplasm"/>
    <property type="evidence" value="ECO:0007669"/>
    <property type="project" value="TreeGrafter"/>
</dbReference>
<dbReference type="AlphaFoldDB" id="A0A812TRY1"/>
<dbReference type="InterPro" id="IPR002048">
    <property type="entry name" value="EF_hand_dom"/>
</dbReference>
<evidence type="ECO:0000256" key="8">
    <source>
        <dbReference type="ARBA" id="ARBA00023136"/>
    </source>
</evidence>
<dbReference type="InterPro" id="IPR018247">
    <property type="entry name" value="EF_Hand_1_Ca_BS"/>
</dbReference>
<dbReference type="PROSITE" id="PS00018">
    <property type="entry name" value="EF_HAND_1"/>
    <property type="match status" value="1"/>
</dbReference>
<accession>A0A812TRY1</accession>
<evidence type="ECO:0000313" key="11">
    <source>
        <dbReference type="Proteomes" id="UP000649617"/>
    </source>
</evidence>
<evidence type="ECO:0000259" key="9">
    <source>
        <dbReference type="PROSITE" id="PS50222"/>
    </source>
</evidence>
<dbReference type="InterPro" id="IPR008166">
    <property type="entry name" value="Glyco_transf_92"/>
</dbReference>
<evidence type="ECO:0000256" key="6">
    <source>
        <dbReference type="ARBA" id="ARBA00022837"/>
    </source>
</evidence>
<keyword evidence="4" id="KW-0808">Transferase</keyword>
<keyword evidence="3" id="KW-0328">Glycosyltransferase</keyword>
<protein>
    <recommendedName>
        <fullName evidence="9">EF-hand domain-containing protein</fullName>
    </recommendedName>
</protein>
<dbReference type="EMBL" id="CAJNIZ010033503">
    <property type="protein sequence ID" value="CAE7545839.1"/>
    <property type="molecule type" value="Genomic_DNA"/>
</dbReference>
<evidence type="ECO:0000256" key="1">
    <source>
        <dbReference type="ARBA" id="ARBA00004167"/>
    </source>
</evidence>
<dbReference type="PANTHER" id="PTHR21461">
    <property type="entry name" value="GLYCOSYLTRANSFERASE FAMILY 92 PROTEIN"/>
    <property type="match status" value="1"/>
</dbReference>
<gene>
    <name evidence="10" type="ORF">SPIL2461_LOCUS14481</name>
</gene>
<dbReference type="PROSITE" id="PS50222">
    <property type="entry name" value="EF_HAND_2"/>
    <property type="match status" value="1"/>
</dbReference>
<sequence length="463" mass="52926">MTSGLLVHPPYGPAAWSCILPSRRSKLVLSLLDPVRWQRPLHLGMRLSKKETQKYKFAVCPQPLYRLENHRDMLEEWLDYHRDMGVEHWTIYDLDGSGAPALSRRADVEFHPNLPNILGSPRLAEGNWWNPICLEALALTQCFWRYRGRASLVFNMHSFDEFLVSAKHRQGGLKRWMSVNSMDNLATVVRLPAVNYGGSVTEPDTPLVWRFRRHTGRLYWHIVGANPDHVLSVNTTNAWPEPPHKQLQFFQPDVLRVNHYIDALGARDQRKDQFVHQDPEQVLGWAAQRLQQSRQERTSRRDRQLRNTAGPLLAAALRAAELEPEVPEQARNFSALLDAAFNSMSPALRVAFRVAEPAEEEHVRKVLGDGFTSCDTDQDNTLSLPEFQACAEPHGWDAHLQRRDFHYVGLFLLTWASQVPAKSLFSGMDVQPSNGRLTREEWEEGCLRLCAQQEVASAAQLLV</sequence>
<dbReference type="InterPro" id="IPR011992">
    <property type="entry name" value="EF-hand-dom_pair"/>
</dbReference>
<dbReference type="PANTHER" id="PTHR21461:SF69">
    <property type="entry name" value="GLYCOSYLTRANSFERASE FAMILY 92 PROTEIN"/>
    <property type="match status" value="1"/>
</dbReference>
<dbReference type="Pfam" id="PF01697">
    <property type="entry name" value="Glyco_transf_92"/>
    <property type="match status" value="1"/>
</dbReference>
<keyword evidence="5" id="KW-0812">Transmembrane</keyword>
<dbReference type="Gene3D" id="1.10.238.10">
    <property type="entry name" value="EF-hand"/>
    <property type="match status" value="1"/>
</dbReference>
<name>A0A812TRY1_SYMPI</name>
<dbReference type="OrthoDB" id="416888at2759"/>
<dbReference type="GO" id="GO:0005509">
    <property type="term" value="F:calcium ion binding"/>
    <property type="evidence" value="ECO:0007669"/>
    <property type="project" value="InterPro"/>
</dbReference>
<dbReference type="GO" id="GO:0016757">
    <property type="term" value="F:glycosyltransferase activity"/>
    <property type="evidence" value="ECO:0007669"/>
    <property type="project" value="UniProtKB-KW"/>
</dbReference>
<comment type="caution">
    <text evidence="10">The sequence shown here is derived from an EMBL/GenBank/DDBJ whole genome shotgun (WGS) entry which is preliminary data.</text>
</comment>
<dbReference type="SUPFAM" id="SSF47473">
    <property type="entry name" value="EF-hand"/>
    <property type="match status" value="1"/>
</dbReference>
<keyword evidence="6" id="KW-0106">Calcium</keyword>
<feature type="non-terminal residue" evidence="10">
    <location>
        <position position="463"/>
    </location>
</feature>
<keyword evidence="11" id="KW-1185">Reference proteome</keyword>